<dbReference type="InterPro" id="IPR002508">
    <property type="entry name" value="MurNAc-LAA_cat"/>
</dbReference>
<evidence type="ECO:0000313" key="5">
    <source>
        <dbReference type="EMBL" id="NMC63273.1"/>
    </source>
</evidence>
<evidence type="ECO:0000256" key="2">
    <source>
        <dbReference type="SAM" id="MobiDB-lite"/>
    </source>
</evidence>
<keyword evidence="3" id="KW-0732">Signal</keyword>
<comment type="caution">
    <text evidence="5">The sequence shown here is derived from an EMBL/GenBank/DDBJ whole genome shotgun (WGS) entry which is preliminary data.</text>
</comment>
<evidence type="ECO:0000313" key="6">
    <source>
        <dbReference type="Proteomes" id="UP000524246"/>
    </source>
</evidence>
<name>A0A7X9FSU5_9DELT</name>
<dbReference type="GO" id="GO:0008745">
    <property type="term" value="F:N-acetylmuramoyl-L-alanine amidase activity"/>
    <property type="evidence" value="ECO:0007669"/>
    <property type="project" value="InterPro"/>
</dbReference>
<dbReference type="InterPro" id="IPR050695">
    <property type="entry name" value="N-acetylmuramoyl_amidase_3"/>
</dbReference>
<reference evidence="5 6" key="1">
    <citation type="journal article" date="2020" name="Biotechnol. Biofuels">
        <title>New insights from the biogas microbiome by comprehensive genome-resolved metagenomics of nearly 1600 species originating from multiple anaerobic digesters.</title>
        <authorList>
            <person name="Campanaro S."/>
            <person name="Treu L."/>
            <person name="Rodriguez-R L.M."/>
            <person name="Kovalovszki A."/>
            <person name="Ziels R.M."/>
            <person name="Maus I."/>
            <person name="Zhu X."/>
            <person name="Kougias P.G."/>
            <person name="Basile A."/>
            <person name="Luo G."/>
            <person name="Schluter A."/>
            <person name="Konstantinidis K.T."/>
            <person name="Angelidaki I."/>
        </authorList>
    </citation>
    <scope>NUCLEOTIDE SEQUENCE [LARGE SCALE GENOMIC DNA]</scope>
    <source>
        <strain evidence="5">AS27yjCOA_65</strain>
    </source>
</reference>
<organism evidence="5 6">
    <name type="scientific">SAR324 cluster bacterium</name>
    <dbReference type="NCBI Taxonomy" id="2024889"/>
    <lineage>
        <taxon>Bacteria</taxon>
        <taxon>Deltaproteobacteria</taxon>
        <taxon>SAR324 cluster</taxon>
    </lineage>
</organism>
<proteinExistence type="predicted"/>
<keyword evidence="1" id="KW-0378">Hydrolase</keyword>
<feature type="region of interest" description="Disordered" evidence="2">
    <location>
        <begin position="163"/>
        <end position="202"/>
    </location>
</feature>
<dbReference type="PANTHER" id="PTHR30404:SF0">
    <property type="entry name" value="N-ACETYLMURAMOYL-L-ALANINE AMIDASE AMIC"/>
    <property type="match status" value="1"/>
</dbReference>
<dbReference type="Pfam" id="PF01520">
    <property type="entry name" value="Amidase_3"/>
    <property type="match status" value="1"/>
</dbReference>
<dbReference type="InterPro" id="IPR011990">
    <property type="entry name" value="TPR-like_helical_dom_sf"/>
</dbReference>
<dbReference type="SUPFAM" id="SSF53187">
    <property type="entry name" value="Zn-dependent exopeptidases"/>
    <property type="match status" value="1"/>
</dbReference>
<evidence type="ECO:0000259" key="4">
    <source>
        <dbReference type="SMART" id="SM00646"/>
    </source>
</evidence>
<dbReference type="Gene3D" id="3.40.630.40">
    <property type="entry name" value="Zn-dependent exopeptidases"/>
    <property type="match status" value="1"/>
</dbReference>
<dbReference type="SMART" id="SM00646">
    <property type="entry name" value="Ami_3"/>
    <property type="match status" value="1"/>
</dbReference>
<feature type="chain" id="PRO_5030511166" description="MurNAc-LAA domain-containing protein" evidence="3">
    <location>
        <begin position="24"/>
        <end position="417"/>
    </location>
</feature>
<dbReference type="EMBL" id="JAAZON010000396">
    <property type="protein sequence ID" value="NMC63273.1"/>
    <property type="molecule type" value="Genomic_DNA"/>
</dbReference>
<dbReference type="GO" id="GO:0030288">
    <property type="term" value="C:outer membrane-bounded periplasmic space"/>
    <property type="evidence" value="ECO:0007669"/>
    <property type="project" value="TreeGrafter"/>
</dbReference>
<dbReference type="Gene3D" id="1.25.40.10">
    <property type="entry name" value="Tetratricopeptide repeat domain"/>
    <property type="match status" value="1"/>
</dbReference>
<dbReference type="CDD" id="cd02696">
    <property type="entry name" value="MurNAc-LAA"/>
    <property type="match status" value="1"/>
</dbReference>
<accession>A0A7X9FSU5</accession>
<feature type="compositionally biased region" description="Polar residues" evidence="2">
    <location>
        <begin position="168"/>
        <end position="178"/>
    </location>
</feature>
<gene>
    <name evidence="5" type="ORF">GYA55_08890</name>
</gene>
<dbReference type="FunFam" id="3.40.630.40:FF:000005">
    <property type="entry name" value="N-acetylmuramoyl-L-alanine amidase (AmiA)"/>
    <property type="match status" value="1"/>
</dbReference>
<dbReference type="GO" id="GO:0009253">
    <property type="term" value="P:peptidoglycan catabolic process"/>
    <property type="evidence" value="ECO:0007669"/>
    <property type="project" value="InterPro"/>
</dbReference>
<feature type="domain" description="MurNAc-LAA" evidence="4">
    <location>
        <begin position="254"/>
        <end position="407"/>
    </location>
</feature>
<feature type="signal peptide" evidence="3">
    <location>
        <begin position="1"/>
        <end position="23"/>
    </location>
</feature>
<sequence length="417" mass="45270">MRSCNKVQLMVFFISCILVPSLSIPSSVDPDFDSLKQRYLSLRNTDPEVIRVDEWKALTAELLSYAGKKKKSKNAPVALYYGAILSACIADAYLEEETMNLALSGLEEIASVYPESDIADDALLMKGDLKSKRGDADAMISYQKILTDYPKSDMASVARERLEKKSLEQNGKTNAGTTESDEIQNESEEGKGPRIVIDPGHGGEDRGAVGIGNLFEKDVVLSVALEVEEFLTQKGFEIVLTRESDVFVPLAERAALANSSNAAVYVSLHANASVGSHNSGLETYVLDNSNNEAALKLAARENATLDEDSSPGDLRFIVSDLIQSGKAEGSKKLADSVHEKILTQLREVGHPMADLGIHKGPFYVLVGAHMPCVLIEMGYIDNAKDGSLLADAEYRKQVARGIASGIEDFLKKETTSE</sequence>
<dbReference type="AlphaFoldDB" id="A0A7X9FSU5"/>
<protein>
    <recommendedName>
        <fullName evidence="4">MurNAc-LAA domain-containing protein</fullName>
    </recommendedName>
</protein>
<evidence type="ECO:0000256" key="1">
    <source>
        <dbReference type="ARBA" id="ARBA00022801"/>
    </source>
</evidence>
<dbReference type="PANTHER" id="PTHR30404">
    <property type="entry name" value="N-ACETYLMURAMOYL-L-ALANINE AMIDASE"/>
    <property type="match status" value="1"/>
</dbReference>
<evidence type="ECO:0000256" key="3">
    <source>
        <dbReference type="SAM" id="SignalP"/>
    </source>
</evidence>
<dbReference type="Proteomes" id="UP000524246">
    <property type="component" value="Unassembled WGS sequence"/>
</dbReference>